<evidence type="ECO:0000313" key="1">
    <source>
        <dbReference type="EMBL" id="OGZ43176.1"/>
    </source>
</evidence>
<name>A0A1G2FYP2_9BACT</name>
<sequence>MTEKTFGIQMRELTKRALEQRLAPKPKPVADEQTTRILFTRIKKSIESSANRGAYYCSYTLWPTHGDDTGILRSEKQALATAFLLQTQLEAEGIEAMVGRYIRRVSLELAWREKRSLSDEFET</sequence>
<comment type="caution">
    <text evidence="1">The sequence shown here is derived from an EMBL/GenBank/DDBJ whole genome shotgun (WGS) entry which is preliminary data.</text>
</comment>
<reference evidence="1 2" key="1">
    <citation type="journal article" date="2016" name="Nat. Commun.">
        <title>Thousands of microbial genomes shed light on interconnected biogeochemical processes in an aquifer system.</title>
        <authorList>
            <person name="Anantharaman K."/>
            <person name="Brown C.T."/>
            <person name="Hug L.A."/>
            <person name="Sharon I."/>
            <person name="Castelle C.J."/>
            <person name="Probst A.J."/>
            <person name="Thomas B.C."/>
            <person name="Singh A."/>
            <person name="Wilkins M.J."/>
            <person name="Karaoz U."/>
            <person name="Brodie E.L."/>
            <person name="Williams K.H."/>
            <person name="Hubbard S.S."/>
            <person name="Banfield J.F."/>
        </authorList>
    </citation>
    <scope>NUCLEOTIDE SEQUENCE [LARGE SCALE GENOMIC DNA]</scope>
</reference>
<protein>
    <submittedName>
        <fullName evidence="1">Uncharacterized protein</fullName>
    </submittedName>
</protein>
<dbReference type="EMBL" id="MHNK01000019">
    <property type="protein sequence ID" value="OGZ43176.1"/>
    <property type="molecule type" value="Genomic_DNA"/>
</dbReference>
<gene>
    <name evidence="1" type="ORF">A2719_00555</name>
</gene>
<dbReference type="AlphaFoldDB" id="A0A1G2FYP2"/>
<proteinExistence type="predicted"/>
<organism evidence="1 2">
    <name type="scientific">Candidatus Ryanbacteria bacterium RIFCSPHIGHO2_01_FULL_45_22</name>
    <dbReference type="NCBI Taxonomy" id="1802114"/>
    <lineage>
        <taxon>Bacteria</taxon>
        <taxon>Candidatus Ryaniibacteriota</taxon>
    </lineage>
</organism>
<accession>A0A1G2FYP2</accession>
<dbReference type="Proteomes" id="UP000177480">
    <property type="component" value="Unassembled WGS sequence"/>
</dbReference>
<evidence type="ECO:0000313" key="2">
    <source>
        <dbReference type="Proteomes" id="UP000177480"/>
    </source>
</evidence>
<dbReference type="STRING" id="1802114.A2719_00555"/>